<accession>A0ABR3VFA0</accession>
<dbReference type="EMBL" id="JAZGSY010000123">
    <property type="protein sequence ID" value="KAL1840182.1"/>
    <property type="molecule type" value="Genomic_DNA"/>
</dbReference>
<evidence type="ECO:0000313" key="2">
    <source>
        <dbReference type="EMBL" id="KAL1840182.1"/>
    </source>
</evidence>
<protein>
    <submittedName>
        <fullName evidence="2">Uncharacterized protein</fullName>
    </submittedName>
</protein>
<organism evidence="2 3">
    <name type="scientific">Humicola insolens</name>
    <name type="common">Soft-rot fungus</name>
    <dbReference type="NCBI Taxonomy" id="85995"/>
    <lineage>
        <taxon>Eukaryota</taxon>
        <taxon>Fungi</taxon>
        <taxon>Dikarya</taxon>
        <taxon>Ascomycota</taxon>
        <taxon>Pezizomycotina</taxon>
        <taxon>Sordariomycetes</taxon>
        <taxon>Sordariomycetidae</taxon>
        <taxon>Sordariales</taxon>
        <taxon>Chaetomiaceae</taxon>
        <taxon>Mycothermus</taxon>
    </lineage>
</organism>
<proteinExistence type="predicted"/>
<feature type="region of interest" description="Disordered" evidence="1">
    <location>
        <begin position="133"/>
        <end position="158"/>
    </location>
</feature>
<reference evidence="2 3" key="1">
    <citation type="journal article" date="2024" name="Commun. Biol.">
        <title>Comparative genomic analysis of thermophilic fungi reveals convergent evolutionary adaptations and gene losses.</title>
        <authorList>
            <person name="Steindorff A.S."/>
            <person name="Aguilar-Pontes M.V."/>
            <person name="Robinson A.J."/>
            <person name="Andreopoulos B."/>
            <person name="LaButti K."/>
            <person name="Kuo A."/>
            <person name="Mondo S."/>
            <person name="Riley R."/>
            <person name="Otillar R."/>
            <person name="Haridas S."/>
            <person name="Lipzen A."/>
            <person name="Grimwood J."/>
            <person name="Schmutz J."/>
            <person name="Clum A."/>
            <person name="Reid I.D."/>
            <person name="Moisan M.C."/>
            <person name="Butler G."/>
            <person name="Nguyen T.T.M."/>
            <person name="Dewar K."/>
            <person name="Conant G."/>
            <person name="Drula E."/>
            <person name="Henrissat B."/>
            <person name="Hansel C."/>
            <person name="Singer S."/>
            <person name="Hutchinson M.I."/>
            <person name="de Vries R.P."/>
            <person name="Natvig D.O."/>
            <person name="Powell A.J."/>
            <person name="Tsang A."/>
            <person name="Grigoriev I.V."/>
        </authorList>
    </citation>
    <scope>NUCLEOTIDE SEQUENCE [LARGE SCALE GENOMIC DNA]</scope>
    <source>
        <strain evidence="2 3">CBS 620.91</strain>
    </source>
</reference>
<name>A0ABR3VFA0_HUMIN</name>
<feature type="compositionally biased region" description="Acidic residues" evidence="1">
    <location>
        <begin position="142"/>
        <end position="158"/>
    </location>
</feature>
<comment type="caution">
    <text evidence="2">The sequence shown here is derived from an EMBL/GenBank/DDBJ whole genome shotgun (WGS) entry which is preliminary data.</text>
</comment>
<feature type="region of interest" description="Disordered" evidence="1">
    <location>
        <begin position="43"/>
        <end position="62"/>
    </location>
</feature>
<feature type="compositionally biased region" description="Basic and acidic residues" evidence="1">
    <location>
        <begin position="43"/>
        <end position="60"/>
    </location>
</feature>
<evidence type="ECO:0000256" key="1">
    <source>
        <dbReference type="SAM" id="MobiDB-lite"/>
    </source>
</evidence>
<dbReference type="Proteomes" id="UP001583172">
    <property type="component" value="Unassembled WGS sequence"/>
</dbReference>
<gene>
    <name evidence="2" type="ORF">VTJ49DRAFT_712</name>
</gene>
<keyword evidence="3" id="KW-1185">Reference proteome</keyword>
<sequence>MPLRQPRNWYSSMAKSVIQASMSLLIRFIQQCCRSSAHYDESASDHEHDHEADSYDESRHLSRGSSYSSYYYYCSLLRHAARKPDGTTLDYGSVTGGDYPCYGLMRSGYGGDCDNDSVAEECGCGCDACTGAASVPAPGTDGQEEYDADDEGSEEGSE</sequence>
<evidence type="ECO:0000313" key="3">
    <source>
        <dbReference type="Proteomes" id="UP001583172"/>
    </source>
</evidence>